<evidence type="ECO:0000313" key="3">
    <source>
        <dbReference type="EMBL" id="KAA0178270.1"/>
    </source>
</evidence>
<dbReference type="Proteomes" id="UP000322899">
    <property type="component" value="Unassembled WGS sequence"/>
</dbReference>
<keyword evidence="5" id="KW-1185">Reference proteome</keyword>
<dbReference type="EMBL" id="VLTM01000018">
    <property type="protein sequence ID" value="KAA0164247.1"/>
    <property type="molecule type" value="Genomic_DNA"/>
</dbReference>
<dbReference type="Proteomes" id="UP000323011">
    <property type="component" value="Unassembled WGS sequence"/>
</dbReference>
<dbReference type="EMBL" id="VLTO01000001">
    <property type="protein sequence ID" value="KAA0178270.1"/>
    <property type="molecule type" value="Genomic_DNA"/>
</dbReference>
<sequence length="222" mass="24319">MAMAVLARRCAMAAPMAARASAGRAAVVGLGAEPSWCAAPARYVSRKAGVRRSVKKARARKTWANIRGALKFAERYDMRLTTELSVRKTLKMMGWPVTEHESIAEGLTVRFAVQHRYLAIEVLMAEDYVPGTMVLVPEAQARLDAIHAAGWKCLTINQRAWERRAEVEHRSAFACRDLIVKLAVDNGPFEARGAPPKAIGLDAVRAAKGTIHTKKRMSGNNA</sequence>
<evidence type="ECO:0000313" key="4">
    <source>
        <dbReference type="Proteomes" id="UP000322899"/>
    </source>
</evidence>
<evidence type="ECO:0000313" key="1">
    <source>
        <dbReference type="EMBL" id="KAA0152900.1"/>
    </source>
</evidence>
<name>A0A5A8EQJ0_CAFRO</name>
<evidence type="ECO:0000313" key="5">
    <source>
        <dbReference type="Proteomes" id="UP000323011"/>
    </source>
</evidence>
<dbReference type="AlphaFoldDB" id="A0A5A8EQJ0"/>
<proteinExistence type="predicted"/>
<organism evidence="3 4">
    <name type="scientific">Cafeteria roenbergensis</name>
    <name type="common">Marine flagellate</name>
    <dbReference type="NCBI Taxonomy" id="33653"/>
    <lineage>
        <taxon>Eukaryota</taxon>
        <taxon>Sar</taxon>
        <taxon>Stramenopiles</taxon>
        <taxon>Bigyra</taxon>
        <taxon>Opalozoa</taxon>
        <taxon>Bicosoecida</taxon>
        <taxon>Cafeteriaceae</taxon>
        <taxon>Cafeteria</taxon>
    </lineage>
</organism>
<evidence type="ECO:0008006" key="7">
    <source>
        <dbReference type="Google" id="ProtNLM"/>
    </source>
</evidence>
<evidence type="ECO:0000313" key="2">
    <source>
        <dbReference type="EMBL" id="KAA0164247.1"/>
    </source>
</evidence>
<dbReference type="EMBL" id="VLTN01000018">
    <property type="protein sequence ID" value="KAA0152900.1"/>
    <property type="molecule type" value="Genomic_DNA"/>
</dbReference>
<comment type="caution">
    <text evidence="3">The sequence shown here is derived from an EMBL/GenBank/DDBJ whole genome shotgun (WGS) entry which is preliminary data.</text>
</comment>
<gene>
    <name evidence="3" type="ORF">FNF27_00123</name>
    <name evidence="1" type="ORF">FNF29_03424</name>
    <name evidence="2" type="ORF">FNF31_02483</name>
</gene>
<protein>
    <recommendedName>
        <fullName evidence="7">RAP domain-containing protein</fullName>
    </recommendedName>
</protein>
<dbReference type="Proteomes" id="UP000325113">
    <property type="component" value="Unassembled WGS sequence"/>
</dbReference>
<evidence type="ECO:0000313" key="6">
    <source>
        <dbReference type="Proteomes" id="UP000325113"/>
    </source>
</evidence>
<reference evidence="4 5" key="1">
    <citation type="submission" date="2019-07" db="EMBL/GenBank/DDBJ databases">
        <title>Genomes of Cafeteria roenbergensis.</title>
        <authorList>
            <person name="Fischer M.G."/>
            <person name="Hackl T."/>
            <person name="Roman M."/>
        </authorList>
    </citation>
    <scope>NUCLEOTIDE SEQUENCE [LARGE SCALE GENOMIC DNA]</scope>
    <source>
        <strain evidence="1 5">BVI</strain>
        <strain evidence="2 6">Cflag</strain>
        <strain evidence="3 4">E4-10P</strain>
    </source>
</reference>
<accession>A0A5A8EQJ0</accession>